<dbReference type="PROSITE" id="PS00382">
    <property type="entry name" value="CLP_PROTEASE_HIS"/>
    <property type="match status" value="1"/>
</dbReference>
<keyword evidence="2 7" id="KW-0645">Protease</keyword>
<name>A0A4P9X9A2_9FUNG</name>
<dbReference type="EMBL" id="ML014167">
    <property type="protein sequence ID" value="RKP01581.1"/>
    <property type="molecule type" value="Genomic_DNA"/>
</dbReference>
<dbReference type="HAMAP" id="MF_00444">
    <property type="entry name" value="ClpP"/>
    <property type="match status" value="1"/>
</dbReference>
<dbReference type="GO" id="GO:0009368">
    <property type="term" value="C:endopeptidase Clp complex"/>
    <property type="evidence" value="ECO:0007669"/>
    <property type="project" value="TreeGrafter"/>
</dbReference>
<sequence length="225" mass="24325">MPFDPVYGAASYAPPAASYTVPIVIESSSRGERSFDIFSRLLKERIVMLHGPVHDGVSALIVAQLLFLEADNREKPIHLYINSPGGSVTAGMAIYDTMQFIQSPVHTVCIGQACSMGSLLLAAGEAGQRTVLPNARVMVHQPSGGASGQAADIAIHAREILALRERLNDIYRKHTGQTIDRIEKAMDRDHFMSPEEAVAFGIVDRIVTTRTPAPPANRKLEGLPA</sequence>
<reference evidence="10" key="1">
    <citation type="journal article" date="2018" name="Nat. Microbiol.">
        <title>Leveraging single-cell genomics to expand the fungal tree of life.</title>
        <authorList>
            <person name="Ahrendt S.R."/>
            <person name="Quandt C.A."/>
            <person name="Ciobanu D."/>
            <person name="Clum A."/>
            <person name="Salamov A."/>
            <person name="Andreopoulos B."/>
            <person name="Cheng J.F."/>
            <person name="Woyke T."/>
            <person name="Pelin A."/>
            <person name="Henrissat B."/>
            <person name="Reynolds N.K."/>
            <person name="Benny G.L."/>
            <person name="Smith M.E."/>
            <person name="James T.Y."/>
            <person name="Grigoriev I.V."/>
        </authorList>
    </citation>
    <scope>NUCLEOTIDE SEQUENCE [LARGE SCALE GENOMIC DNA]</scope>
    <source>
        <strain evidence="10">ATCC 52028</strain>
    </source>
</reference>
<evidence type="ECO:0000256" key="6">
    <source>
        <dbReference type="PROSITE-ProRule" id="PRU10086"/>
    </source>
</evidence>
<keyword evidence="3 7" id="KW-0378">Hydrolase</keyword>
<evidence type="ECO:0000256" key="7">
    <source>
        <dbReference type="RuleBase" id="RU000549"/>
    </source>
</evidence>
<dbReference type="CDD" id="cd07017">
    <property type="entry name" value="S14_ClpP_2"/>
    <property type="match status" value="1"/>
</dbReference>
<dbReference type="Gene3D" id="3.90.226.10">
    <property type="entry name" value="2-enoyl-CoA Hydratase, Chain A, domain 1"/>
    <property type="match status" value="1"/>
</dbReference>
<dbReference type="InterPro" id="IPR029045">
    <property type="entry name" value="ClpP/crotonase-like_dom_sf"/>
</dbReference>
<dbReference type="InterPro" id="IPR033135">
    <property type="entry name" value="ClpP_His_AS"/>
</dbReference>
<evidence type="ECO:0000313" key="10">
    <source>
        <dbReference type="Proteomes" id="UP000274922"/>
    </source>
</evidence>
<dbReference type="Pfam" id="PF00574">
    <property type="entry name" value="CLP_protease"/>
    <property type="match status" value="1"/>
</dbReference>
<organism evidence="9 10">
    <name type="scientific">Caulochytrium protostelioides</name>
    <dbReference type="NCBI Taxonomy" id="1555241"/>
    <lineage>
        <taxon>Eukaryota</taxon>
        <taxon>Fungi</taxon>
        <taxon>Fungi incertae sedis</taxon>
        <taxon>Chytridiomycota</taxon>
        <taxon>Chytridiomycota incertae sedis</taxon>
        <taxon>Chytridiomycetes</taxon>
        <taxon>Caulochytriales</taxon>
        <taxon>Caulochytriaceae</taxon>
        <taxon>Caulochytrium</taxon>
    </lineage>
</organism>
<dbReference type="GO" id="GO:0006515">
    <property type="term" value="P:protein quality control for misfolded or incompletely synthesized proteins"/>
    <property type="evidence" value="ECO:0007669"/>
    <property type="project" value="TreeGrafter"/>
</dbReference>
<gene>
    <name evidence="9" type="ORF">CXG81DRAFT_29714</name>
</gene>
<dbReference type="SUPFAM" id="SSF52096">
    <property type="entry name" value="ClpP/crotonase"/>
    <property type="match status" value="1"/>
</dbReference>
<keyword evidence="4 7" id="KW-0720">Serine protease</keyword>
<keyword evidence="10" id="KW-1185">Reference proteome</keyword>
<dbReference type="NCBIfam" id="NF001368">
    <property type="entry name" value="PRK00277.1"/>
    <property type="match status" value="1"/>
</dbReference>
<dbReference type="GO" id="GO:0004176">
    <property type="term" value="F:ATP-dependent peptidase activity"/>
    <property type="evidence" value="ECO:0007669"/>
    <property type="project" value="InterPro"/>
</dbReference>
<evidence type="ECO:0000256" key="1">
    <source>
        <dbReference type="ARBA" id="ARBA00007039"/>
    </source>
</evidence>
<dbReference type="GO" id="GO:0051117">
    <property type="term" value="F:ATPase binding"/>
    <property type="evidence" value="ECO:0007669"/>
    <property type="project" value="TreeGrafter"/>
</dbReference>
<dbReference type="InterPro" id="IPR018215">
    <property type="entry name" value="ClpP_Ser_AS"/>
</dbReference>
<dbReference type="InterPro" id="IPR001907">
    <property type="entry name" value="ClpP"/>
</dbReference>
<dbReference type="PROSITE" id="PS00381">
    <property type="entry name" value="CLP_PROTEASE_SER"/>
    <property type="match status" value="1"/>
</dbReference>
<evidence type="ECO:0000256" key="3">
    <source>
        <dbReference type="ARBA" id="ARBA00022801"/>
    </source>
</evidence>
<dbReference type="PANTHER" id="PTHR10381:SF11">
    <property type="entry name" value="ATP-DEPENDENT CLP PROTEASE PROTEOLYTIC SUBUNIT, MITOCHONDRIAL"/>
    <property type="match status" value="1"/>
</dbReference>
<dbReference type="EC" id="3.4.21.92" evidence="7"/>
<dbReference type="STRING" id="1555241.A0A4P9X9A2"/>
<dbReference type="PRINTS" id="PR00127">
    <property type="entry name" value="CLPPROTEASEP"/>
</dbReference>
<dbReference type="NCBIfam" id="NF009205">
    <property type="entry name" value="PRK12553.1"/>
    <property type="match status" value="1"/>
</dbReference>
<evidence type="ECO:0000256" key="4">
    <source>
        <dbReference type="ARBA" id="ARBA00022825"/>
    </source>
</evidence>
<evidence type="ECO:0000256" key="5">
    <source>
        <dbReference type="PROSITE-ProRule" id="PRU10085"/>
    </source>
</evidence>
<evidence type="ECO:0000256" key="2">
    <source>
        <dbReference type="ARBA" id="ARBA00022670"/>
    </source>
</evidence>
<feature type="active site" evidence="5">
    <location>
        <position position="115"/>
    </location>
</feature>
<dbReference type="OrthoDB" id="2017408at2759"/>
<dbReference type="PANTHER" id="PTHR10381">
    <property type="entry name" value="ATP-DEPENDENT CLP PROTEASE PROTEOLYTIC SUBUNIT"/>
    <property type="match status" value="1"/>
</dbReference>
<feature type="active site" evidence="6">
    <location>
        <position position="140"/>
    </location>
</feature>
<dbReference type="GO" id="GO:0004252">
    <property type="term" value="F:serine-type endopeptidase activity"/>
    <property type="evidence" value="ECO:0007669"/>
    <property type="project" value="UniProtKB-EC"/>
</dbReference>
<evidence type="ECO:0000256" key="8">
    <source>
        <dbReference type="RuleBase" id="RU003567"/>
    </source>
</evidence>
<dbReference type="InterPro" id="IPR023562">
    <property type="entry name" value="ClpP/TepA"/>
</dbReference>
<dbReference type="Proteomes" id="UP000274922">
    <property type="component" value="Unassembled WGS sequence"/>
</dbReference>
<protein>
    <recommendedName>
        <fullName evidence="8">ATP-dependent Clp protease proteolytic subunit</fullName>
        <ecNumber evidence="7">3.4.21.92</ecNumber>
    </recommendedName>
</protein>
<evidence type="ECO:0000313" key="9">
    <source>
        <dbReference type="EMBL" id="RKP01581.1"/>
    </source>
</evidence>
<proteinExistence type="inferred from homology"/>
<accession>A0A4P9X9A2</accession>
<comment type="similarity">
    <text evidence="1 8">Belongs to the peptidase S14 family.</text>
</comment>
<dbReference type="AlphaFoldDB" id="A0A4P9X9A2"/>
<dbReference type="FunFam" id="3.90.226.10:FF:000001">
    <property type="entry name" value="ATP-dependent Clp protease proteolytic subunit"/>
    <property type="match status" value="1"/>
</dbReference>